<dbReference type="EMBL" id="JH993017">
    <property type="protein sequence ID" value="EKX42318.1"/>
    <property type="molecule type" value="Genomic_DNA"/>
</dbReference>
<keyword evidence="1" id="KW-0732">Signal</keyword>
<reference evidence="4" key="2">
    <citation type="submission" date="2012-11" db="EMBL/GenBank/DDBJ databases">
        <authorList>
            <person name="Kuo A."/>
            <person name="Curtis B.A."/>
            <person name="Tanifuji G."/>
            <person name="Burki F."/>
            <person name="Gruber A."/>
            <person name="Irimia M."/>
            <person name="Maruyama S."/>
            <person name="Arias M.C."/>
            <person name="Ball S.G."/>
            <person name="Gile G.H."/>
            <person name="Hirakawa Y."/>
            <person name="Hopkins J.F."/>
            <person name="Rensing S.A."/>
            <person name="Schmutz J."/>
            <person name="Symeonidi A."/>
            <person name="Elias M."/>
            <person name="Eveleigh R.J."/>
            <person name="Herman E.K."/>
            <person name="Klute M.J."/>
            <person name="Nakayama T."/>
            <person name="Obornik M."/>
            <person name="Reyes-Prieto A."/>
            <person name="Armbrust E.V."/>
            <person name="Aves S.J."/>
            <person name="Beiko R.G."/>
            <person name="Coutinho P."/>
            <person name="Dacks J.B."/>
            <person name="Durnford D.G."/>
            <person name="Fast N.M."/>
            <person name="Green B.R."/>
            <person name="Grisdale C."/>
            <person name="Hempe F."/>
            <person name="Henrissat B."/>
            <person name="Hoppner M.P."/>
            <person name="Ishida K.-I."/>
            <person name="Kim E."/>
            <person name="Koreny L."/>
            <person name="Kroth P.G."/>
            <person name="Liu Y."/>
            <person name="Malik S.-B."/>
            <person name="Maier U.G."/>
            <person name="McRose D."/>
            <person name="Mock T."/>
            <person name="Neilson J.A."/>
            <person name="Onodera N.T."/>
            <person name="Poole A.M."/>
            <person name="Pritham E.J."/>
            <person name="Richards T.A."/>
            <person name="Rocap G."/>
            <person name="Roy S.W."/>
            <person name="Sarai C."/>
            <person name="Schaack S."/>
            <person name="Shirato S."/>
            <person name="Slamovits C.H."/>
            <person name="Spencer D.F."/>
            <person name="Suzuki S."/>
            <person name="Worden A.Z."/>
            <person name="Zauner S."/>
            <person name="Barry K."/>
            <person name="Bell C."/>
            <person name="Bharti A.K."/>
            <person name="Crow J.A."/>
            <person name="Grimwood J."/>
            <person name="Kramer R."/>
            <person name="Lindquist E."/>
            <person name="Lucas S."/>
            <person name="Salamov A."/>
            <person name="McFadden G.I."/>
            <person name="Lane C.E."/>
            <person name="Keeling P.J."/>
            <person name="Gray M.W."/>
            <person name="Grigoriev I.V."/>
            <person name="Archibald J.M."/>
        </authorList>
    </citation>
    <scope>NUCLEOTIDE SEQUENCE</scope>
    <source>
        <strain evidence="4">CCMP2712</strain>
    </source>
</reference>
<feature type="signal peptide" evidence="1">
    <location>
        <begin position="1"/>
        <end position="17"/>
    </location>
</feature>
<evidence type="ECO:0000313" key="3">
    <source>
        <dbReference type="EnsemblProtists" id="EKX42318"/>
    </source>
</evidence>
<organism evidence="2">
    <name type="scientific">Guillardia theta (strain CCMP2712)</name>
    <name type="common">Cryptophyte</name>
    <dbReference type="NCBI Taxonomy" id="905079"/>
    <lineage>
        <taxon>Eukaryota</taxon>
        <taxon>Cryptophyceae</taxon>
        <taxon>Pyrenomonadales</taxon>
        <taxon>Geminigeraceae</taxon>
        <taxon>Guillardia</taxon>
    </lineage>
</organism>
<evidence type="ECO:0000313" key="4">
    <source>
        <dbReference type="Proteomes" id="UP000011087"/>
    </source>
</evidence>
<dbReference type="GeneID" id="17298944"/>
<dbReference type="Pfam" id="PF02620">
    <property type="entry name" value="YceD"/>
    <property type="match status" value="1"/>
</dbReference>
<feature type="chain" id="PRO_5008770738" evidence="1">
    <location>
        <begin position="18"/>
        <end position="318"/>
    </location>
</feature>
<dbReference type="RefSeq" id="XP_005829298.1">
    <property type="nucleotide sequence ID" value="XM_005829241.1"/>
</dbReference>
<protein>
    <submittedName>
        <fullName evidence="2 3">Uncharacterized protein</fullName>
    </submittedName>
</protein>
<dbReference type="HOGENOM" id="CLU_875644_0_0_1"/>
<reference evidence="3" key="3">
    <citation type="submission" date="2015-06" db="UniProtKB">
        <authorList>
            <consortium name="EnsemblProtists"/>
        </authorList>
    </citation>
    <scope>IDENTIFICATION</scope>
</reference>
<dbReference type="PaxDb" id="55529-EKX42318"/>
<sequence length="318" mass="35196">MLGRAVAFAFLLPLVHSFSLHGLGAVPRSLPRKGHECRNHRSTVCLAGSRALLLPKPCSWYAMSGGHHDKRRKEARKLKIGDVPAGSSRVSRRQSATSGNLRLTRSDIESGLAISGTSSKFFRKLIPLRDIGIEGVEIDKRDDGDLEIDIEVQQMASEYFLKVHMQSHLLCTCNRCLEEFHLPISSDFSLVLASRRKLCQIAKRRADDVSEISENKDLVDDSIIDFSAGINYIDLDPEVGESLGGAIPLRKVCSPTCKGRCATCGQNLNLPGNTCRCRRVPQEERQSTGSLNMANLQKLASLRRQLKQEEDEKEEGGT</sequence>
<gene>
    <name evidence="2" type="ORF">GUITHDRAFT_141270</name>
</gene>
<dbReference type="PANTHER" id="PTHR34374">
    <property type="entry name" value="LARGE RIBOSOMAL RNA SUBUNIT ACCUMULATION PROTEIN YCED HOMOLOG 1, CHLOROPLASTIC"/>
    <property type="match status" value="1"/>
</dbReference>
<dbReference type="OrthoDB" id="1931432at2759"/>
<dbReference type="KEGG" id="gtt:GUITHDRAFT_141270"/>
<dbReference type="EnsemblProtists" id="EKX42318">
    <property type="protein sequence ID" value="EKX42318"/>
    <property type="gene ID" value="GUITHDRAFT_141270"/>
</dbReference>
<dbReference type="InterPro" id="IPR003772">
    <property type="entry name" value="YceD"/>
</dbReference>
<keyword evidence="4" id="KW-1185">Reference proteome</keyword>
<evidence type="ECO:0000256" key="1">
    <source>
        <dbReference type="SAM" id="SignalP"/>
    </source>
</evidence>
<accession>L1J1C1</accession>
<evidence type="ECO:0000313" key="2">
    <source>
        <dbReference type="EMBL" id="EKX42318.1"/>
    </source>
</evidence>
<dbReference type="Proteomes" id="UP000011087">
    <property type="component" value="Unassembled WGS sequence"/>
</dbReference>
<dbReference type="PANTHER" id="PTHR34374:SF1">
    <property type="entry name" value="LARGE RIBOSOMAL RNA SUBUNIT ACCUMULATION PROTEIN YCED HOMOLOG 1, CHLOROPLASTIC"/>
    <property type="match status" value="1"/>
</dbReference>
<reference evidence="2 4" key="1">
    <citation type="journal article" date="2012" name="Nature">
        <title>Algal genomes reveal evolutionary mosaicism and the fate of nucleomorphs.</title>
        <authorList>
            <consortium name="DOE Joint Genome Institute"/>
            <person name="Curtis B.A."/>
            <person name="Tanifuji G."/>
            <person name="Burki F."/>
            <person name="Gruber A."/>
            <person name="Irimia M."/>
            <person name="Maruyama S."/>
            <person name="Arias M.C."/>
            <person name="Ball S.G."/>
            <person name="Gile G.H."/>
            <person name="Hirakawa Y."/>
            <person name="Hopkins J.F."/>
            <person name="Kuo A."/>
            <person name="Rensing S.A."/>
            <person name="Schmutz J."/>
            <person name="Symeonidi A."/>
            <person name="Elias M."/>
            <person name="Eveleigh R.J."/>
            <person name="Herman E.K."/>
            <person name="Klute M.J."/>
            <person name="Nakayama T."/>
            <person name="Obornik M."/>
            <person name="Reyes-Prieto A."/>
            <person name="Armbrust E.V."/>
            <person name="Aves S.J."/>
            <person name="Beiko R.G."/>
            <person name="Coutinho P."/>
            <person name="Dacks J.B."/>
            <person name="Durnford D.G."/>
            <person name="Fast N.M."/>
            <person name="Green B.R."/>
            <person name="Grisdale C.J."/>
            <person name="Hempel F."/>
            <person name="Henrissat B."/>
            <person name="Hoppner M.P."/>
            <person name="Ishida K."/>
            <person name="Kim E."/>
            <person name="Koreny L."/>
            <person name="Kroth P.G."/>
            <person name="Liu Y."/>
            <person name="Malik S.B."/>
            <person name="Maier U.G."/>
            <person name="McRose D."/>
            <person name="Mock T."/>
            <person name="Neilson J.A."/>
            <person name="Onodera N.T."/>
            <person name="Poole A.M."/>
            <person name="Pritham E.J."/>
            <person name="Richards T.A."/>
            <person name="Rocap G."/>
            <person name="Roy S.W."/>
            <person name="Sarai C."/>
            <person name="Schaack S."/>
            <person name="Shirato S."/>
            <person name="Slamovits C.H."/>
            <person name="Spencer D.F."/>
            <person name="Suzuki S."/>
            <person name="Worden A.Z."/>
            <person name="Zauner S."/>
            <person name="Barry K."/>
            <person name="Bell C."/>
            <person name="Bharti A.K."/>
            <person name="Crow J.A."/>
            <person name="Grimwood J."/>
            <person name="Kramer R."/>
            <person name="Lindquist E."/>
            <person name="Lucas S."/>
            <person name="Salamov A."/>
            <person name="McFadden G.I."/>
            <person name="Lane C.E."/>
            <person name="Keeling P.J."/>
            <person name="Gray M.W."/>
            <person name="Grigoriev I.V."/>
            <person name="Archibald J.M."/>
        </authorList>
    </citation>
    <scope>NUCLEOTIDE SEQUENCE</scope>
    <source>
        <strain evidence="2 4">CCMP2712</strain>
    </source>
</reference>
<proteinExistence type="predicted"/>
<name>L1J1C1_GUITC</name>
<dbReference type="AlphaFoldDB" id="L1J1C1"/>